<evidence type="ECO:0000256" key="2">
    <source>
        <dbReference type="ARBA" id="ARBA00009045"/>
    </source>
</evidence>
<dbReference type="PANTHER" id="PTHR43731:SF14">
    <property type="entry name" value="PRESENILIN-ASSOCIATED RHOMBOID-LIKE PROTEIN, MITOCHONDRIAL"/>
    <property type="match status" value="1"/>
</dbReference>
<feature type="transmembrane region" description="Helical" evidence="7">
    <location>
        <begin position="118"/>
        <end position="136"/>
    </location>
</feature>
<evidence type="ECO:0000256" key="1">
    <source>
        <dbReference type="ARBA" id="ARBA00004141"/>
    </source>
</evidence>
<dbReference type="PANTHER" id="PTHR43731">
    <property type="entry name" value="RHOMBOID PROTEASE"/>
    <property type="match status" value="1"/>
</dbReference>
<sequence>MWFPAETLYVWGGNYGPKTINGDWWRLLSNIFLHGGLLHLVFNSIVLANIGVYLEPFLGSIRMLIVYLITGVSASMTSVLLNDPIVSVGASGAIFGLYGFFLALLTTPLFRPQIRSTFLRNTLGFVGINIAFGFVVPAVDNAAHLGGLLSGGLLGYLSYPLLRRRKV</sequence>
<dbReference type="SUPFAM" id="SSF144091">
    <property type="entry name" value="Rhomboid-like"/>
    <property type="match status" value="1"/>
</dbReference>
<dbReference type="STRING" id="1445510.YC6258_05371"/>
<protein>
    <submittedName>
        <fullName evidence="9">Putative membrane protein</fullName>
    </submittedName>
</protein>
<dbReference type="AlphaFoldDB" id="A0A0C5VT88"/>
<feature type="transmembrane region" description="Helical" evidence="7">
    <location>
        <begin position="64"/>
        <end position="81"/>
    </location>
</feature>
<dbReference type="EMBL" id="CP007142">
    <property type="protein sequence ID" value="AJQ97401.1"/>
    <property type="molecule type" value="Genomic_DNA"/>
</dbReference>
<feature type="domain" description="Peptidase S54 rhomboid" evidence="8">
    <location>
        <begin position="22"/>
        <end position="158"/>
    </location>
</feature>
<organism evidence="9 10">
    <name type="scientific">Gynuella sunshinyii YC6258</name>
    <dbReference type="NCBI Taxonomy" id="1445510"/>
    <lineage>
        <taxon>Bacteria</taxon>
        <taxon>Pseudomonadati</taxon>
        <taxon>Pseudomonadota</taxon>
        <taxon>Gammaproteobacteria</taxon>
        <taxon>Oceanospirillales</taxon>
        <taxon>Saccharospirillaceae</taxon>
        <taxon>Gynuella</taxon>
    </lineage>
</organism>
<dbReference type="Proteomes" id="UP000032266">
    <property type="component" value="Chromosome"/>
</dbReference>
<dbReference type="GO" id="GO:0004252">
    <property type="term" value="F:serine-type endopeptidase activity"/>
    <property type="evidence" value="ECO:0007669"/>
    <property type="project" value="InterPro"/>
</dbReference>
<comment type="subcellular location">
    <subcellularLocation>
        <location evidence="1">Membrane</location>
        <topology evidence="1">Multi-pass membrane protein</topology>
    </subcellularLocation>
</comment>
<evidence type="ECO:0000256" key="3">
    <source>
        <dbReference type="ARBA" id="ARBA00022692"/>
    </source>
</evidence>
<reference evidence="9 10" key="1">
    <citation type="submission" date="2014-01" db="EMBL/GenBank/DDBJ databases">
        <title>Full genme sequencing of cellulolytic bacterium Gynuella sunshinyii YC6258T gen. nov., sp. nov.</title>
        <authorList>
            <person name="Khan H."/>
            <person name="Chung E.J."/>
            <person name="Chung Y.R."/>
        </authorList>
    </citation>
    <scope>NUCLEOTIDE SEQUENCE [LARGE SCALE GENOMIC DNA]</scope>
    <source>
        <strain evidence="9 10">YC6258</strain>
    </source>
</reference>
<dbReference type="KEGG" id="gsn:YC6258_05371"/>
<keyword evidence="4" id="KW-0378">Hydrolase</keyword>
<dbReference type="InterPro" id="IPR022764">
    <property type="entry name" value="Peptidase_S54_rhomboid_dom"/>
</dbReference>
<dbReference type="Gene3D" id="1.20.1540.10">
    <property type="entry name" value="Rhomboid-like"/>
    <property type="match status" value="1"/>
</dbReference>
<dbReference type="InterPro" id="IPR035952">
    <property type="entry name" value="Rhomboid-like_sf"/>
</dbReference>
<evidence type="ECO:0000256" key="4">
    <source>
        <dbReference type="ARBA" id="ARBA00022801"/>
    </source>
</evidence>
<proteinExistence type="inferred from homology"/>
<evidence type="ECO:0000313" key="9">
    <source>
        <dbReference type="EMBL" id="AJQ97401.1"/>
    </source>
</evidence>
<evidence type="ECO:0000256" key="6">
    <source>
        <dbReference type="ARBA" id="ARBA00023136"/>
    </source>
</evidence>
<comment type="similarity">
    <text evidence="2">Belongs to the peptidase S54 family.</text>
</comment>
<dbReference type="GO" id="GO:0016020">
    <property type="term" value="C:membrane"/>
    <property type="evidence" value="ECO:0007669"/>
    <property type="project" value="UniProtKB-SubCell"/>
</dbReference>
<keyword evidence="5 7" id="KW-1133">Transmembrane helix</keyword>
<evidence type="ECO:0000313" key="10">
    <source>
        <dbReference type="Proteomes" id="UP000032266"/>
    </source>
</evidence>
<dbReference type="Pfam" id="PF01694">
    <property type="entry name" value="Rhomboid"/>
    <property type="match status" value="1"/>
</dbReference>
<evidence type="ECO:0000259" key="8">
    <source>
        <dbReference type="Pfam" id="PF01694"/>
    </source>
</evidence>
<keyword evidence="10" id="KW-1185">Reference proteome</keyword>
<dbReference type="InterPro" id="IPR050925">
    <property type="entry name" value="Rhomboid_protease_S54"/>
</dbReference>
<gene>
    <name evidence="9" type="ORF">YC6258_05371</name>
</gene>
<evidence type="ECO:0000256" key="7">
    <source>
        <dbReference type="SAM" id="Phobius"/>
    </source>
</evidence>
<keyword evidence="6 7" id="KW-0472">Membrane</keyword>
<accession>A0A0C5VT88</accession>
<feature type="transmembrane region" description="Helical" evidence="7">
    <location>
        <begin position="31"/>
        <end position="52"/>
    </location>
</feature>
<evidence type="ECO:0000256" key="5">
    <source>
        <dbReference type="ARBA" id="ARBA00022989"/>
    </source>
</evidence>
<keyword evidence="3 7" id="KW-0812">Transmembrane</keyword>
<name>A0A0C5VT88_9GAMM</name>
<feature type="transmembrane region" description="Helical" evidence="7">
    <location>
        <begin position="142"/>
        <end position="162"/>
    </location>
</feature>
<feature type="transmembrane region" description="Helical" evidence="7">
    <location>
        <begin position="87"/>
        <end position="106"/>
    </location>
</feature>
<dbReference type="HOGENOM" id="CLU_055068_3_0_6"/>